<evidence type="ECO:0000256" key="1">
    <source>
        <dbReference type="SAM" id="MobiDB-lite"/>
    </source>
</evidence>
<feature type="compositionally biased region" description="Low complexity" evidence="1">
    <location>
        <begin position="65"/>
        <end position="80"/>
    </location>
</feature>
<evidence type="ECO:0000313" key="3">
    <source>
        <dbReference type="EMBL" id="SAM82385.1"/>
    </source>
</evidence>
<dbReference type="InterPro" id="IPR031633">
    <property type="entry name" value="SLD5_C"/>
</dbReference>
<dbReference type="Gene3D" id="1.20.58.1030">
    <property type="match status" value="1"/>
</dbReference>
<feature type="compositionally biased region" description="Low complexity" evidence="1">
    <location>
        <begin position="277"/>
        <end position="291"/>
    </location>
</feature>
<dbReference type="InterPro" id="IPR008591">
    <property type="entry name" value="GINS_Sld5"/>
</dbReference>
<reference evidence="4" key="1">
    <citation type="submission" date="2016-04" db="EMBL/GenBank/DDBJ databases">
        <authorList>
            <person name="Guldener U."/>
            <person name="Guldener U."/>
        </authorList>
    </citation>
    <scope>NUCLEOTIDE SEQUENCE [LARGE SCALE GENOMIC DNA]</scope>
    <source>
        <strain evidence="4">UB2112</strain>
    </source>
</reference>
<name>A0A1K0GQR2_9BASI</name>
<evidence type="ECO:0000313" key="4">
    <source>
        <dbReference type="Proteomes" id="UP000179920"/>
    </source>
</evidence>
<protein>
    <submittedName>
        <fullName evidence="3">Related to SLD5-subunit of the GINS complex</fullName>
    </submittedName>
</protein>
<dbReference type="SUPFAM" id="SSF158573">
    <property type="entry name" value="GINS helical bundle-like"/>
    <property type="match status" value="1"/>
</dbReference>
<accession>A0A1K0GQR2</accession>
<dbReference type="OrthoDB" id="338231at2759"/>
<feature type="compositionally biased region" description="Low complexity" evidence="1">
    <location>
        <begin position="102"/>
        <end position="118"/>
    </location>
</feature>
<gene>
    <name evidence="3" type="ORF">UBRO_04613</name>
</gene>
<dbReference type="PANTHER" id="PTHR21206">
    <property type="entry name" value="SLD5 PROTEIN"/>
    <property type="match status" value="1"/>
</dbReference>
<dbReference type="GO" id="GO:0000811">
    <property type="term" value="C:GINS complex"/>
    <property type="evidence" value="ECO:0007669"/>
    <property type="project" value="TreeGrafter"/>
</dbReference>
<dbReference type="SUPFAM" id="SSF160059">
    <property type="entry name" value="PriA/YqbF domain"/>
    <property type="match status" value="1"/>
</dbReference>
<dbReference type="Gene3D" id="3.40.5.60">
    <property type="match status" value="1"/>
</dbReference>
<feature type="region of interest" description="Disordered" evidence="1">
    <location>
        <begin position="95"/>
        <end position="118"/>
    </location>
</feature>
<dbReference type="InterPro" id="IPR038749">
    <property type="entry name" value="Sld5_GINS_A"/>
</dbReference>
<dbReference type="Pfam" id="PF16922">
    <property type="entry name" value="SLD5_C"/>
    <property type="match status" value="1"/>
</dbReference>
<dbReference type="Proteomes" id="UP000179920">
    <property type="component" value="Chromosome VII"/>
</dbReference>
<dbReference type="EMBL" id="LT558123">
    <property type="protein sequence ID" value="SAM82385.1"/>
    <property type="molecule type" value="Genomic_DNA"/>
</dbReference>
<dbReference type="AlphaFoldDB" id="A0A1K0GQR2"/>
<organism evidence="3 4">
    <name type="scientific">Ustilago bromivora</name>
    <dbReference type="NCBI Taxonomy" id="307758"/>
    <lineage>
        <taxon>Eukaryota</taxon>
        <taxon>Fungi</taxon>
        <taxon>Dikarya</taxon>
        <taxon>Basidiomycota</taxon>
        <taxon>Ustilaginomycotina</taxon>
        <taxon>Ustilaginomycetes</taxon>
        <taxon>Ustilaginales</taxon>
        <taxon>Ustilaginaceae</taxon>
        <taxon>Ustilago</taxon>
    </lineage>
</organism>
<dbReference type="CDD" id="cd11711">
    <property type="entry name" value="GINS_A_Sld5"/>
    <property type="match status" value="1"/>
</dbReference>
<dbReference type="InterPro" id="IPR036224">
    <property type="entry name" value="GINS_bundle-like_dom_sf"/>
</dbReference>
<feature type="compositionally biased region" description="Acidic residues" evidence="1">
    <location>
        <begin position="10"/>
        <end position="20"/>
    </location>
</feature>
<feature type="region of interest" description="Disordered" evidence="1">
    <location>
        <begin position="275"/>
        <end position="296"/>
    </location>
</feature>
<dbReference type="CDD" id="cd21692">
    <property type="entry name" value="GINS_B_Sld5"/>
    <property type="match status" value="1"/>
</dbReference>
<dbReference type="PANTHER" id="PTHR21206:SF0">
    <property type="entry name" value="DNA REPLICATION COMPLEX GINS PROTEIN SLD5"/>
    <property type="match status" value="1"/>
</dbReference>
<feature type="region of interest" description="Disordered" evidence="1">
    <location>
        <begin position="1"/>
        <end position="80"/>
    </location>
</feature>
<proteinExistence type="predicted"/>
<evidence type="ECO:0000259" key="2">
    <source>
        <dbReference type="Pfam" id="PF16922"/>
    </source>
</evidence>
<sequence length="352" mass="38255">MPLPQYSLDDGAEEDEEFEESYTSHQANGASSSRHPHSSLANAGSSSRLDSATPSITGGGRRRSASPASSSLNAAPVPAPASSLDIDALLSTTTGASHSHSEYPGPSSSSSSSNGWPYSSSSPIARLKPFEQLTLFMATQKASPELLPFPTSAFESLVGQMEQQQSILDNLLHLSSHPSADPEAEGGVDEDEFLRLNLVQVDLERCKWLLKQIVRSRMDLLQKYAGFIGSRIGEKMKCNAAEQRFADEYWSLKKDHFSASVLSFLPEQLHELDTGAQQQQDTFSQQDSQQQASNNMLPGPDLDAPVFIRCLQDCGTAPLPDGETATLVAESVHLLRYRSIRHLVYQGSVVLM</sequence>
<feature type="domain" description="DNA replication complex GINS protein SLD5 C-terminal" evidence="2">
    <location>
        <begin position="300"/>
        <end position="351"/>
    </location>
</feature>
<dbReference type="GO" id="GO:0006261">
    <property type="term" value="P:DNA-templated DNA replication"/>
    <property type="evidence" value="ECO:0007669"/>
    <property type="project" value="InterPro"/>
</dbReference>
<dbReference type="GO" id="GO:0000727">
    <property type="term" value="P:double-strand break repair via break-induced replication"/>
    <property type="evidence" value="ECO:0007669"/>
    <property type="project" value="TreeGrafter"/>
</dbReference>
<feature type="compositionally biased region" description="Polar residues" evidence="1">
    <location>
        <begin position="21"/>
        <end position="56"/>
    </location>
</feature>